<evidence type="ECO:0008006" key="4">
    <source>
        <dbReference type="Google" id="ProtNLM"/>
    </source>
</evidence>
<accession>A0A4Y7TML3</accession>
<sequence length="439" mass="48022">MVHRLLPNIEYPVAHEFESKLFNRLAYTTAFLSLVVLAIANVALVGYEPNVVLSSNFNDTQSFWFHSFIRPPKPGTLCDPHVFNVGESLVTNASIFEWKILAITRPNAGKSGITYNGATLDNCDVAQMGFFGDIRTWNLEINAYVACRGLDGLEVIAITTLAFSPLPGRRGPILRNVRISDDDPLNTNLMDMLVAATDDTGYRVWNAFLASNRTGPVAISLEAYPQFCPASVGVQANGITLPCYNEPPQFNLTAANVIAANFELSQDTSFPPTTDTPFVLDDRFRPPITNILHLALAAIRIDLGNPSPNNFLTHPEVLNQTLIAVFPAVSGIPSLGSRLYARALLISSGSESDFDPFRVPGPSTVQAVYVCRFLKRKSTGNLVVTVFVTTAGMFTSAWAFFILVARYVLSKREGNFNQDGKRGWHGEESGGANLVRLAK</sequence>
<gene>
    <name evidence="2" type="ORF">FA13DRAFT_1506301</name>
</gene>
<organism evidence="2 3">
    <name type="scientific">Coprinellus micaceus</name>
    <name type="common">Glistening ink-cap mushroom</name>
    <name type="synonym">Coprinus micaceus</name>
    <dbReference type="NCBI Taxonomy" id="71717"/>
    <lineage>
        <taxon>Eukaryota</taxon>
        <taxon>Fungi</taxon>
        <taxon>Dikarya</taxon>
        <taxon>Basidiomycota</taxon>
        <taxon>Agaricomycotina</taxon>
        <taxon>Agaricomycetes</taxon>
        <taxon>Agaricomycetidae</taxon>
        <taxon>Agaricales</taxon>
        <taxon>Agaricineae</taxon>
        <taxon>Psathyrellaceae</taxon>
        <taxon>Coprinellus</taxon>
    </lineage>
</organism>
<keyword evidence="1" id="KW-0812">Transmembrane</keyword>
<protein>
    <recommendedName>
        <fullName evidence="4">Transmembrane protein</fullName>
    </recommendedName>
</protein>
<dbReference type="STRING" id="71717.A0A4Y7TML3"/>
<comment type="caution">
    <text evidence="2">The sequence shown here is derived from an EMBL/GenBank/DDBJ whole genome shotgun (WGS) entry which is preliminary data.</text>
</comment>
<reference evidence="2 3" key="1">
    <citation type="journal article" date="2019" name="Nat. Ecol. Evol.">
        <title>Megaphylogeny resolves global patterns of mushroom evolution.</title>
        <authorList>
            <person name="Varga T."/>
            <person name="Krizsan K."/>
            <person name="Foldi C."/>
            <person name="Dima B."/>
            <person name="Sanchez-Garcia M."/>
            <person name="Sanchez-Ramirez S."/>
            <person name="Szollosi G.J."/>
            <person name="Szarkandi J.G."/>
            <person name="Papp V."/>
            <person name="Albert L."/>
            <person name="Andreopoulos W."/>
            <person name="Angelini C."/>
            <person name="Antonin V."/>
            <person name="Barry K.W."/>
            <person name="Bougher N.L."/>
            <person name="Buchanan P."/>
            <person name="Buyck B."/>
            <person name="Bense V."/>
            <person name="Catcheside P."/>
            <person name="Chovatia M."/>
            <person name="Cooper J."/>
            <person name="Damon W."/>
            <person name="Desjardin D."/>
            <person name="Finy P."/>
            <person name="Geml J."/>
            <person name="Haridas S."/>
            <person name="Hughes K."/>
            <person name="Justo A."/>
            <person name="Karasinski D."/>
            <person name="Kautmanova I."/>
            <person name="Kiss B."/>
            <person name="Kocsube S."/>
            <person name="Kotiranta H."/>
            <person name="LaButti K.M."/>
            <person name="Lechner B.E."/>
            <person name="Liimatainen K."/>
            <person name="Lipzen A."/>
            <person name="Lukacs Z."/>
            <person name="Mihaltcheva S."/>
            <person name="Morgado L.N."/>
            <person name="Niskanen T."/>
            <person name="Noordeloos M.E."/>
            <person name="Ohm R.A."/>
            <person name="Ortiz-Santana B."/>
            <person name="Ovrebo C."/>
            <person name="Racz N."/>
            <person name="Riley R."/>
            <person name="Savchenko A."/>
            <person name="Shiryaev A."/>
            <person name="Soop K."/>
            <person name="Spirin V."/>
            <person name="Szebenyi C."/>
            <person name="Tomsovsky M."/>
            <person name="Tulloss R.E."/>
            <person name="Uehling J."/>
            <person name="Grigoriev I.V."/>
            <person name="Vagvolgyi C."/>
            <person name="Papp T."/>
            <person name="Martin F.M."/>
            <person name="Miettinen O."/>
            <person name="Hibbett D.S."/>
            <person name="Nagy L.G."/>
        </authorList>
    </citation>
    <scope>NUCLEOTIDE SEQUENCE [LARGE SCALE GENOMIC DNA]</scope>
    <source>
        <strain evidence="2 3">FP101781</strain>
    </source>
</reference>
<dbReference type="EMBL" id="QPFP01000009">
    <property type="protein sequence ID" value="TEB34802.1"/>
    <property type="molecule type" value="Genomic_DNA"/>
</dbReference>
<feature type="transmembrane region" description="Helical" evidence="1">
    <location>
        <begin position="382"/>
        <end position="409"/>
    </location>
</feature>
<evidence type="ECO:0000313" key="3">
    <source>
        <dbReference type="Proteomes" id="UP000298030"/>
    </source>
</evidence>
<feature type="transmembrane region" description="Helical" evidence="1">
    <location>
        <begin position="25"/>
        <end position="47"/>
    </location>
</feature>
<keyword evidence="3" id="KW-1185">Reference proteome</keyword>
<evidence type="ECO:0000256" key="1">
    <source>
        <dbReference type="SAM" id="Phobius"/>
    </source>
</evidence>
<dbReference type="OrthoDB" id="2564485at2759"/>
<name>A0A4Y7TML3_COPMI</name>
<dbReference type="Proteomes" id="UP000298030">
    <property type="component" value="Unassembled WGS sequence"/>
</dbReference>
<proteinExistence type="predicted"/>
<keyword evidence="1" id="KW-1133">Transmembrane helix</keyword>
<keyword evidence="1" id="KW-0472">Membrane</keyword>
<dbReference type="AlphaFoldDB" id="A0A4Y7TML3"/>
<evidence type="ECO:0000313" key="2">
    <source>
        <dbReference type="EMBL" id="TEB34802.1"/>
    </source>
</evidence>